<keyword evidence="2" id="KW-1185">Reference proteome</keyword>
<sequence>MTVLSETLHPAPSLFLYTLVLRPRQSVFQEPLRPRRGFSLEEAGVVNVPLSEFLEWTSLCCVEVCRCDVSLFLGESGAGPVEDGSLEARHFPASGAQREMERSLKECEVGFVLPPPASMTP</sequence>
<dbReference type="EMBL" id="CADEAL010004484">
    <property type="protein sequence ID" value="CAB1460560.1"/>
    <property type="molecule type" value="Genomic_DNA"/>
</dbReference>
<evidence type="ECO:0000313" key="2">
    <source>
        <dbReference type="Proteomes" id="UP001153269"/>
    </source>
</evidence>
<reference evidence="1" key="1">
    <citation type="submission" date="2020-03" db="EMBL/GenBank/DDBJ databases">
        <authorList>
            <person name="Weist P."/>
        </authorList>
    </citation>
    <scope>NUCLEOTIDE SEQUENCE</scope>
</reference>
<gene>
    <name evidence="1" type="ORF">PLEPLA_LOCUS48411</name>
</gene>
<proteinExistence type="predicted"/>
<comment type="caution">
    <text evidence="1">The sequence shown here is derived from an EMBL/GenBank/DDBJ whole genome shotgun (WGS) entry which is preliminary data.</text>
</comment>
<dbReference type="Proteomes" id="UP001153269">
    <property type="component" value="Unassembled WGS sequence"/>
</dbReference>
<accession>A0A9N7ZDM2</accession>
<protein>
    <submittedName>
        <fullName evidence="1">Uncharacterized protein</fullName>
    </submittedName>
</protein>
<evidence type="ECO:0000313" key="1">
    <source>
        <dbReference type="EMBL" id="CAB1460560.1"/>
    </source>
</evidence>
<dbReference type="AlphaFoldDB" id="A0A9N7ZDM2"/>
<name>A0A9N7ZDM2_PLEPL</name>
<organism evidence="1 2">
    <name type="scientific">Pleuronectes platessa</name>
    <name type="common">European plaice</name>
    <dbReference type="NCBI Taxonomy" id="8262"/>
    <lineage>
        <taxon>Eukaryota</taxon>
        <taxon>Metazoa</taxon>
        <taxon>Chordata</taxon>
        <taxon>Craniata</taxon>
        <taxon>Vertebrata</taxon>
        <taxon>Euteleostomi</taxon>
        <taxon>Actinopterygii</taxon>
        <taxon>Neopterygii</taxon>
        <taxon>Teleostei</taxon>
        <taxon>Neoteleostei</taxon>
        <taxon>Acanthomorphata</taxon>
        <taxon>Carangaria</taxon>
        <taxon>Pleuronectiformes</taxon>
        <taxon>Pleuronectoidei</taxon>
        <taxon>Pleuronectidae</taxon>
        <taxon>Pleuronectes</taxon>
    </lineage>
</organism>